<keyword evidence="4" id="KW-1185">Reference proteome</keyword>
<dbReference type="InterPro" id="IPR000504">
    <property type="entry name" value="RRM_dom"/>
</dbReference>
<sequence length="338" mass="37355">MSNVLRLDHLPHNTESPFNIKEICTYPHGSTGAWVVFKTPELAQHAATQYDNHHFGTAGQKVATSICSEEAIPSGEMNLLTEFRRNLENQLESHTVKITNLPDNHTGRSLNQLLEPVYEEFDMHPNMAKSIVLCFAGTYWKNATLSACCVPHEEIEELLVARQDGEGKDVMLFVTGIKSNTPAHKVREIFKDFPLRDVNMPPGGKTFCFIFVRQEDANSISAQLGKGIMYEGRTIRVSTSDKGKKNGGRAGTCTLLAKPSPLPLFKTTDLKLNNLPYGVTFGVIQNVFQGFNISKVIIKKGYAFVGIASLEAVQAVQMLDGKMVSGQSIAVKVAERRK</sequence>
<feature type="domain" description="RRM" evidence="2">
    <location>
        <begin position="268"/>
        <end position="336"/>
    </location>
</feature>
<dbReference type="InterPro" id="IPR012677">
    <property type="entry name" value="Nucleotide-bd_a/b_plait_sf"/>
</dbReference>
<dbReference type="Gene3D" id="3.30.70.330">
    <property type="match status" value="2"/>
</dbReference>
<dbReference type="Proteomes" id="UP000799424">
    <property type="component" value="Unassembled WGS sequence"/>
</dbReference>
<dbReference type="SMART" id="SM00360">
    <property type="entry name" value="RRM"/>
    <property type="match status" value="2"/>
</dbReference>
<dbReference type="SUPFAM" id="SSF54928">
    <property type="entry name" value="RNA-binding domain, RBD"/>
    <property type="match status" value="2"/>
</dbReference>
<dbReference type="CDD" id="cd00590">
    <property type="entry name" value="RRM_SF"/>
    <property type="match status" value="1"/>
</dbReference>
<evidence type="ECO:0000256" key="1">
    <source>
        <dbReference type="PROSITE-ProRule" id="PRU00176"/>
    </source>
</evidence>
<evidence type="ECO:0000259" key="2">
    <source>
        <dbReference type="PROSITE" id="PS50102"/>
    </source>
</evidence>
<reference evidence="3" key="1">
    <citation type="journal article" date="2020" name="Stud. Mycol.">
        <title>101 Dothideomycetes genomes: a test case for predicting lifestyles and emergence of pathogens.</title>
        <authorList>
            <person name="Haridas S."/>
            <person name="Albert R."/>
            <person name="Binder M."/>
            <person name="Bloem J."/>
            <person name="Labutti K."/>
            <person name="Salamov A."/>
            <person name="Andreopoulos B."/>
            <person name="Baker S."/>
            <person name="Barry K."/>
            <person name="Bills G."/>
            <person name="Bluhm B."/>
            <person name="Cannon C."/>
            <person name="Castanera R."/>
            <person name="Culley D."/>
            <person name="Daum C."/>
            <person name="Ezra D."/>
            <person name="Gonzalez J."/>
            <person name="Henrissat B."/>
            <person name="Kuo A."/>
            <person name="Liang C."/>
            <person name="Lipzen A."/>
            <person name="Lutzoni F."/>
            <person name="Magnuson J."/>
            <person name="Mondo S."/>
            <person name="Nolan M."/>
            <person name="Ohm R."/>
            <person name="Pangilinan J."/>
            <person name="Park H.-J."/>
            <person name="Ramirez L."/>
            <person name="Alfaro M."/>
            <person name="Sun H."/>
            <person name="Tritt A."/>
            <person name="Yoshinaga Y."/>
            <person name="Zwiers L.-H."/>
            <person name="Turgeon B."/>
            <person name="Goodwin S."/>
            <person name="Spatafora J."/>
            <person name="Crous P."/>
            <person name="Grigoriev I."/>
        </authorList>
    </citation>
    <scope>NUCLEOTIDE SEQUENCE</scope>
    <source>
        <strain evidence="3">CBS 113818</strain>
    </source>
</reference>
<evidence type="ECO:0000313" key="4">
    <source>
        <dbReference type="Proteomes" id="UP000799424"/>
    </source>
</evidence>
<dbReference type="AlphaFoldDB" id="A0A6A6ZW28"/>
<dbReference type="EMBL" id="MU006229">
    <property type="protein sequence ID" value="KAF2824684.1"/>
    <property type="molecule type" value="Genomic_DNA"/>
</dbReference>
<gene>
    <name evidence="3" type="ORF">CC86DRAFT_446844</name>
</gene>
<dbReference type="GO" id="GO:0003723">
    <property type="term" value="F:RNA binding"/>
    <property type="evidence" value="ECO:0007669"/>
    <property type="project" value="UniProtKB-UniRule"/>
</dbReference>
<organism evidence="3 4">
    <name type="scientific">Ophiobolus disseminans</name>
    <dbReference type="NCBI Taxonomy" id="1469910"/>
    <lineage>
        <taxon>Eukaryota</taxon>
        <taxon>Fungi</taxon>
        <taxon>Dikarya</taxon>
        <taxon>Ascomycota</taxon>
        <taxon>Pezizomycotina</taxon>
        <taxon>Dothideomycetes</taxon>
        <taxon>Pleosporomycetidae</taxon>
        <taxon>Pleosporales</taxon>
        <taxon>Pleosporineae</taxon>
        <taxon>Phaeosphaeriaceae</taxon>
        <taxon>Ophiobolus</taxon>
    </lineage>
</organism>
<dbReference type="InterPro" id="IPR035979">
    <property type="entry name" value="RBD_domain_sf"/>
</dbReference>
<accession>A0A6A6ZW28</accession>
<keyword evidence="1" id="KW-0694">RNA-binding</keyword>
<evidence type="ECO:0000313" key="3">
    <source>
        <dbReference type="EMBL" id="KAF2824684.1"/>
    </source>
</evidence>
<dbReference type="OrthoDB" id="3687416at2759"/>
<name>A0A6A6ZW28_9PLEO</name>
<proteinExistence type="predicted"/>
<protein>
    <recommendedName>
        <fullName evidence="2">RRM domain-containing protein</fullName>
    </recommendedName>
</protein>
<dbReference type="PROSITE" id="PS50102">
    <property type="entry name" value="RRM"/>
    <property type="match status" value="1"/>
</dbReference>